<gene>
    <name evidence="2" type="ORF">CR159_11655</name>
</gene>
<dbReference type="SUPFAM" id="SSF46565">
    <property type="entry name" value="Chaperone J-domain"/>
    <property type="match status" value="1"/>
</dbReference>
<feature type="region of interest" description="Disordered" evidence="1">
    <location>
        <begin position="1"/>
        <end position="23"/>
    </location>
</feature>
<sequence>MEVSTTKFAHQAPSDAQGNSEKKFNDAWQRVINQQKRNDGLRADAQAFAQDIQSRIQDKEKAYMDAMYFACLHLLSFCTRKSLAQWHREMLLEWAAEYVQAMENNPFSQHLDMSALQRRMADAFAVAYPEPQLEAGAGDFDFDDNGHDIGGDEDPSIQDMFQDLFDEFERADAAGNPFAEHDDPHSEHSFFNEFSQRQQAHEQQVRDENLALKQLIRSSSVNKLFRKLAGILHPDKERDETVRMEKNRLMSELIRARDSNDIPRLFAFYAEYVGESPLQELGGDLDGAAQLLDRHLLYLREQKDDILDENPLAGALYRRFHKSTPAASQRAVNKHLKEIHALTNALRDMRHDITSVNRLKPYLELRRDMFFQEDVFDYI</sequence>
<keyword evidence="3" id="KW-1185">Reference proteome</keyword>
<evidence type="ECO:0000256" key="1">
    <source>
        <dbReference type="SAM" id="MobiDB-lite"/>
    </source>
</evidence>
<organism evidence="2 3">
    <name type="scientific">Pollutimonas subterranea</name>
    <dbReference type="NCBI Taxonomy" id="2045210"/>
    <lineage>
        <taxon>Bacteria</taxon>
        <taxon>Pseudomonadati</taxon>
        <taxon>Pseudomonadota</taxon>
        <taxon>Betaproteobacteria</taxon>
        <taxon>Burkholderiales</taxon>
        <taxon>Alcaligenaceae</taxon>
        <taxon>Pollutimonas</taxon>
    </lineage>
</organism>
<dbReference type="Proteomes" id="UP000234190">
    <property type="component" value="Unassembled WGS sequence"/>
</dbReference>
<evidence type="ECO:0000313" key="3">
    <source>
        <dbReference type="Proteomes" id="UP000234190"/>
    </source>
</evidence>
<dbReference type="InterPro" id="IPR036869">
    <property type="entry name" value="J_dom_sf"/>
</dbReference>
<feature type="compositionally biased region" description="Polar residues" evidence="1">
    <location>
        <begin position="1"/>
        <end position="19"/>
    </location>
</feature>
<evidence type="ECO:0000313" key="2">
    <source>
        <dbReference type="EMBL" id="PLC49585.1"/>
    </source>
</evidence>
<dbReference type="EMBL" id="PDNW01000009">
    <property type="protein sequence ID" value="PLC49585.1"/>
    <property type="molecule type" value="Genomic_DNA"/>
</dbReference>
<dbReference type="AlphaFoldDB" id="A0A2N4U3J1"/>
<name>A0A2N4U3J1_9BURK</name>
<dbReference type="OrthoDB" id="114754at2"/>
<reference evidence="2 3" key="1">
    <citation type="submission" date="2017-10" db="EMBL/GenBank/DDBJ databases">
        <title>Two draft genome sequences of Pusillimonas sp. strains isolated from a nitrate- and radionuclide-contaminated groundwater in Russia.</title>
        <authorList>
            <person name="Grouzdev D.S."/>
            <person name="Tourova T.P."/>
            <person name="Goeva M.A."/>
            <person name="Babich T.L."/>
            <person name="Sokolova D.S."/>
            <person name="Abdullin R."/>
            <person name="Poltaraus A.B."/>
            <person name="Toshchakov S.V."/>
            <person name="Nazina T.N."/>
        </authorList>
    </citation>
    <scope>NUCLEOTIDE SEQUENCE [LARGE SCALE GENOMIC DNA]</scope>
    <source>
        <strain evidence="2 3">JR1/69-3-13</strain>
    </source>
</reference>
<accession>A0A2N4U3J1</accession>
<protein>
    <recommendedName>
        <fullName evidence="4">J domain-containing protein</fullName>
    </recommendedName>
</protein>
<evidence type="ECO:0008006" key="4">
    <source>
        <dbReference type="Google" id="ProtNLM"/>
    </source>
</evidence>
<dbReference type="RefSeq" id="WP_102074136.1">
    <property type="nucleotide sequence ID" value="NZ_PDNW01000009.1"/>
</dbReference>
<comment type="caution">
    <text evidence="2">The sequence shown here is derived from an EMBL/GenBank/DDBJ whole genome shotgun (WGS) entry which is preliminary data.</text>
</comment>
<proteinExistence type="predicted"/>